<dbReference type="GeneID" id="110089214"/>
<name>A0ABM5F1Z2_9SAUR</name>
<dbReference type="InterPro" id="IPR020472">
    <property type="entry name" value="WD40_PAC1"/>
</dbReference>
<dbReference type="PANTHER" id="PTHR15622:SF1">
    <property type="entry name" value="WD REPEAT AND SOCS BOX-CONTAINING PROTEIN 2"/>
    <property type="match status" value="1"/>
</dbReference>
<dbReference type="Pfam" id="PF07525">
    <property type="entry name" value="SOCS_box"/>
    <property type="match status" value="1"/>
</dbReference>
<dbReference type="SMART" id="SM00320">
    <property type="entry name" value="WD40"/>
    <property type="match status" value="6"/>
</dbReference>
<evidence type="ECO:0000256" key="1">
    <source>
        <dbReference type="ARBA" id="ARBA00004906"/>
    </source>
</evidence>
<keyword evidence="3" id="KW-0677">Repeat</keyword>
<evidence type="ECO:0000256" key="2">
    <source>
        <dbReference type="ARBA" id="ARBA00022574"/>
    </source>
</evidence>
<feature type="domain" description="SOCS box" evidence="6">
    <location>
        <begin position="381"/>
        <end position="417"/>
    </location>
</feature>
<gene>
    <name evidence="8" type="primary">WSB2</name>
</gene>
<organism evidence="7 8">
    <name type="scientific">Pogona vitticeps</name>
    <name type="common">central bearded dragon</name>
    <dbReference type="NCBI Taxonomy" id="103695"/>
    <lineage>
        <taxon>Eukaryota</taxon>
        <taxon>Metazoa</taxon>
        <taxon>Chordata</taxon>
        <taxon>Craniata</taxon>
        <taxon>Vertebrata</taxon>
        <taxon>Euteleostomi</taxon>
        <taxon>Lepidosauria</taxon>
        <taxon>Squamata</taxon>
        <taxon>Bifurcata</taxon>
        <taxon>Unidentata</taxon>
        <taxon>Episquamata</taxon>
        <taxon>Toxicofera</taxon>
        <taxon>Iguania</taxon>
        <taxon>Acrodonta</taxon>
        <taxon>Agamidae</taxon>
        <taxon>Amphibolurinae</taxon>
        <taxon>Pogona</taxon>
    </lineage>
</organism>
<reference evidence="8" key="1">
    <citation type="submission" date="2025-08" db="UniProtKB">
        <authorList>
            <consortium name="RefSeq"/>
        </authorList>
    </citation>
    <scope>IDENTIFICATION</scope>
</reference>
<dbReference type="PROSITE" id="PS50294">
    <property type="entry name" value="WD_REPEATS_REGION"/>
    <property type="match status" value="3"/>
</dbReference>
<dbReference type="SMART" id="SM00969">
    <property type="entry name" value="SOCS_box"/>
    <property type="match status" value="1"/>
</dbReference>
<dbReference type="Pfam" id="PF00400">
    <property type="entry name" value="WD40"/>
    <property type="match status" value="4"/>
</dbReference>
<evidence type="ECO:0000313" key="8">
    <source>
        <dbReference type="RefSeq" id="XP_072839424.1"/>
    </source>
</evidence>
<feature type="repeat" description="WD" evidence="5">
    <location>
        <begin position="302"/>
        <end position="333"/>
    </location>
</feature>
<dbReference type="PROSITE" id="PS50082">
    <property type="entry name" value="WD_REPEATS_2"/>
    <property type="match status" value="4"/>
</dbReference>
<dbReference type="RefSeq" id="XP_072839424.1">
    <property type="nucleotide sequence ID" value="XM_072983323.1"/>
</dbReference>
<dbReference type="PROSITE" id="PS00678">
    <property type="entry name" value="WD_REPEATS_1"/>
    <property type="match status" value="1"/>
</dbReference>
<dbReference type="InterPro" id="IPR015943">
    <property type="entry name" value="WD40/YVTN_repeat-like_dom_sf"/>
</dbReference>
<protein>
    <submittedName>
        <fullName evidence="8">WD repeat and SOCS box-containing protein 2 isoform X1</fullName>
    </submittedName>
</protein>
<feature type="repeat" description="WD" evidence="5">
    <location>
        <begin position="160"/>
        <end position="203"/>
    </location>
</feature>
<dbReference type="InterPro" id="IPR036322">
    <property type="entry name" value="WD40_repeat_dom_sf"/>
</dbReference>
<keyword evidence="4" id="KW-0833">Ubl conjugation pathway</keyword>
<feature type="repeat" description="WD" evidence="5">
    <location>
        <begin position="205"/>
        <end position="246"/>
    </location>
</feature>
<accession>A0ABM5F1Z2</accession>
<dbReference type="InterPro" id="IPR001680">
    <property type="entry name" value="WD40_rpt"/>
</dbReference>
<dbReference type="Gene3D" id="2.130.10.10">
    <property type="entry name" value="YVTN repeat-like/Quinoprotein amine dehydrogenase"/>
    <property type="match status" value="2"/>
</dbReference>
<sequence length="417" mass="45782">MEVPPGEPGQGTEGAAGGEPLLVAELKPGRPQQYDWKSSCETWSVAFSPDGAWFAWSQGHCVVKLLPWPLEGTDPSRKALECKSQYLKNEVKRRAAGAKEKTLECGQIVWGLAFSSWLPSPSKKHILRGPSTSCLVLATGLNDGQIKVWEVQTGCLLFNLSGHQDVVRDLSFAPGESCSVLVSASRDKTLRVWDLSQNGKQLKVLSGHVQWVYCCSVSPDGQMLCSAAGEKSALLWSMCSYSLLRRLEGHQGCVVSCDFSPDSALLATASYDTFVILWDPCTGEQLRSLCHIPLQSFVDQSGDFHASSLRSVCFSPEGLYLATVADDRLLRIWALDLGIPVAFAPVKNGLCCTYFPHGGIIATGTRDGHTQFWTAPQALSSLKHLCRKVIRSCYSTYQVQELPIPKKMKEFLTYRTL</sequence>
<dbReference type="InterPro" id="IPR019775">
    <property type="entry name" value="WD40_repeat_CS"/>
</dbReference>
<evidence type="ECO:0000256" key="3">
    <source>
        <dbReference type="ARBA" id="ARBA00022737"/>
    </source>
</evidence>
<keyword evidence="2 5" id="KW-0853">WD repeat</keyword>
<dbReference type="SUPFAM" id="SSF50978">
    <property type="entry name" value="WD40 repeat-like"/>
    <property type="match status" value="1"/>
</dbReference>
<dbReference type="CDD" id="cd00200">
    <property type="entry name" value="WD40"/>
    <property type="match status" value="1"/>
</dbReference>
<dbReference type="PROSITE" id="PS50225">
    <property type="entry name" value="SOCS"/>
    <property type="match status" value="1"/>
</dbReference>
<dbReference type="SMART" id="SM00253">
    <property type="entry name" value="SOCS"/>
    <property type="match status" value="1"/>
</dbReference>
<dbReference type="Gene3D" id="1.10.750.20">
    <property type="entry name" value="SOCS box"/>
    <property type="match status" value="1"/>
</dbReference>
<dbReference type="Proteomes" id="UP001652642">
    <property type="component" value="Chromosome 14"/>
</dbReference>
<comment type="pathway">
    <text evidence="1">Protein modification; protein ubiquitination.</text>
</comment>
<proteinExistence type="predicted"/>
<keyword evidence="7" id="KW-1185">Reference proteome</keyword>
<evidence type="ECO:0000256" key="5">
    <source>
        <dbReference type="PROSITE-ProRule" id="PRU00221"/>
    </source>
</evidence>
<evidence type="ECO:0000256" key="4">
    <source>
        <dbReference type="ARBA" id="ARBA00022786"/>
    </source>
</evidence>
<evidence type="ECO:0000259" key="6">
    <source>
        <dbReference type="PROSITE" id="PS50225"/>
    </source>
</evidence>
<evidence type="ECO:0000313" key="7">
    <source>
        <dbReference type="Proteomes" id="UP001652642"/>
    </source>
</evidence>
<dbReference type="PRINTS" id="PR00320">
    <property type="entry name" value="GPROTEINBRPT"/>
</dbReference>
<dbReference type="InterPro" id="IPR001496">
    <property type="entry name" value="SOCS_box"/>
</dbReference>
<dbReference type="SUPFAM" id="SSF158235">
    <property type="entry name" value="SOCS box-like"/>
    <property type="match status" value="1"/>
</dbReference>
<feature type="repeat" description="WD" evidence="5">
    <location>
        <begin position="247"/>
        <end position="288"/>
    </location>
</feature>
<dbReference type="PANTHER" id="PTHR15622">
    <property type="entry name" value="WD40 REPEAT PROTEIN"/>
    <property type="match status" value="1"/>
</dbReference>
<dbReference type="InterPro" id="IPR051983">
    <property type="entry name" value="WSB_SOCS-box_domain"/>
</dbReference>
<dbReference type="InterPro" id="IPR036036">
    <property type="entry name" value="SOCS_box-like_dom_sf"/>
</dbReference>